<gene>
    <name evidence="2" type="ORF">KTC_54070</name>
</gene>
<protein>
    <recommendedName>
        <fullName evidence="1">YvlB/LiaX N-terminal domain-containing protein</fullName>
    </recommendedName>
</protein>
<dbReference type="Pfam" id="PF22746">
    <property type="entry name" value="SHOCT-like_DUF2089-C"/>
    <property type="match status" value="1"/>
</dbReference>
<dbReference type="EMBL" id="AP019376">
    <property type="protein sequence ID" value="BBH90656.1"/>
    <property type="molecule type" value="Genomic_DNA"/>
</dbReference>
<name>A0A455SSR3_9CHLR</name>
<proteinExistence type="predicted"/>
<organism evidence="2">
    <name type="scientific">Thermosporothrix sp. COM3</name>
    <dbReference type="NCBI Taxonomy" id="2490863"/>
    <lineage>
        <taxon>Bacteria</taxon>
        <taxon>Bacillati</taxon>
        <taxon>Chloroflexota</taxon>
        <taxon>Ktedonobacteria</taxon>
        <taxon>Ktedonobacterales</taxon>
        <taxon>Thermosporotrichaceae</taxon>
        <taxon>Thermosporothrix</taxon>
    </lineage>
</organism>
<accession>A0A455SSR3</accession>
<evidence type="ECO:0000313" key="2">
    <source>
        <dbReference type="EMBL" id="BBH90656.1"/>
    </source>
</evidence>
<dbReference type="AlphaFoldDB" id="A0A455SSR3"/>
<dbReference type="InterPro" id="IPR053959">
    <property type="entry name" value="YvlB/LiaX_N"/>
</dbReference>
<evidence type="ECO:0000259" key="1">
    <source>
        <dbReference type="Pfam" id="PF22746"/>
    </source>
</evidence>
<feature type="domain" description="YvlB/LiaX N-terminal" evidence="1">
    <location>
        <begin position="6"/>
        <end position="36"/>
    </location>
</feature>
<sequence length="131" mass="15060">MSAVKEERDRILQLVENGQLNAVEAAALLDVFEEEERIRARELERLRPRRERVVRFRVTQQDAVRKPHRNIVAVMPVKVVLTGLRLGLQLVPQMDAHAAEDLLRGLEEGASGRLLDLQDLEKGERFEVFVE</sequence>
<reference evidence="2" key="1">
    <citation type="submission" date="2018-12" db="EMBL/GenBank/DDBJ databases">
        <title>Novel natural products biosynthetic potential of the class Ktedonobacteria.</title>
        <authorList>
            <person name="Zheng Y."/>
            <person name="Saitou A."/>
            <person name="Wang C.M."/>
            <person name="Toyoda A."/>
            <person name="Minakuchi Y."/>
            <person name="Sekiguchi Y."/>
            <person name="Ueda K."/>
            <person name="Takano H."/>
            <person name="Sakai Y."/>
            <person name="Yokota A."/>
            <person name="Yabe S."/>
        </authorList>
    </citation>
    <scope>NUCLEOTIDE SEQUENCE</scope>
    <source>
        <strain evidence="2">COM3</strain>
    </source>
</reference>